<comment type="function">
    <text evidence="4 5">Required for flagellar hook formation. May act as a scaffolding protein.</text>
</comment>
<keyword evidence="3 5" id="KW-1005">Bacterial flagellum biogenesis</keyword>
<proteinExistence type="inferred from homology"/>
<accession>K9GN64</accession>
<keyword evidence="8" id="KW-0966">Cell projection</keyword>
<dbReference type="AlphaFoldDB" id="K9GN64"/>
<evidence type="ECO:0000313" key="8">
    <source>
        <dbReference type="EMBL" id="EKV26532.1"/>
    </source>
</evidence>
<dbReference type="Proteomes" id="UP000009881">
    <property type="component" value="Unassembled WGS sequence"/>
</dbReference>
<dbReference type="Pfam" id="PF13860">
    <property type="entry name" value="FlgD_ig"/>
    <property type="match status" value="1"/>
</dbReference>
<sequence length="230" mass="24764">MTVSNPVQAYSQTQAQQAAEASKSAGAKKKLAEDLDAFLMMLTTQLQNQDPLSPMESNEFTQQLVGFSQVEQQIGINENLEQQISLQQSSMNSLALGFIGKYAEVQDNLLTLSDGKVKFAYSLASDAASTKLDFYNENGVLVRTMSGKTAQGNHVMTWDGRGQDGTQLPDGEYTVKLSSKNTKGEPVDSWTTVQARITGASTDGKEPYVTINGAALPLSQIGAVTEKPTL</sequence>
<protein>
    <recommendedName>
        <fullName evidence="2 5">Basal-body rod modification protein FlgD</fullName>
    </recommendedName>
</protein>
<dbReference type="Gene3D" id="2.30.30.910">
    <property type="match status" value="1"/>
</dbReference>
<dbReference type="InterPro" id="IPR025965">
    <property type="entry name" value="FlgD/Vpr_Ig-like"/>
</dbReference>
<gene>
    <name evidence="8" type="ORF">C882_2305</name>
</gene>
<dbReference type="InterPro" id="IPR025963">
    <property type="entry name" value="FLgD_Tudor"/>
</dbReference>
<dbReference type="STRING" id="1238182.C882_2305"/>
<organism evidence="8 9">
    <name type="scientific">Caenispirillum salinarum AK4</name>
    <dbReference type="NCBI Taxonomy" id="1238182"/>
    <lineage>
        <taxon>Bacteria</taxon>
        <taxon>Pseudomonadati</taxon>
        <taxon>Pseudomonadota</taxon>
        <taxon>Alphaproteobacteria</taxon>
        <taxon>Rhodospirillales</taxon>
        <taxon>Novispirillaceae</taxon>
        <taxon>Caenispirillum</taxon>
    </lineage>
</organism>
<dbReference type="OrthoDB" id="9785233at2"/>
<feature type="domain" description="FlgD Tudor-like" evidence="7">
    <location>
        <begin position="95"/>
        <end position="221"/>
    </location>
</feature>
<evidence type="ECO:0000256" key="4">
    <source>
        <dbReference type="ARBA" id="ARBA00024746"/>
    </source>
</evidence>
<dbReference type="InterPro" id="IPR005648">
    <property type="entry name" value="FlgD"/>
</dbReference>
<name>K9GN64_9PROT</name>
<evidence type="ECO:0000259" key="6">
    <source>
        <dbReference type="Pfam" id="PF13860"/>
    </source>
</evidence>
<reference evidence="8 9" key="1">
    <citation type="journal article" date="2013" name="Genome Announc.">
        <title>Draft Genome Sequence of an Alphaproteobacterium, Caenispirillum salinarum AK4(T), Isolated from a Solar Saltern.</title>
        <authorList>
            <person name="Khatri I."/>
            <person name="Singh A."/>
            <person name="Korpole S."/>
            <person name="Pinnaka A.K."/>
            <person name="Subramanian S."/>
        </authorList>
    </citation>
    <scope>NUCLEOTIDE SEQUENCE [LARGE SCALE GENOMIC DNA]</scope>
    <source>
        <strain evidence="8 9">AK4</strain>
    </source>
</reference>
<keyword evidence="8" id="KW-0282">Flagellum</keyword>
<dbReference type="eggNOG" id="COG1843">
    <property type="taxonomic scope" value="Bacteria"/>
</dbReference>
<dbReference type="EMBL" id="ANHY01000029">
    <property type="protein sequence ID" value="EKV26532.1"/>
    <property type="molecule type" value="Genomic_DNA"/>
</dbReference>
<dbReference type="RefSeq" id="WP_009542700.1">
    <property type="nucleotide sequence ID" value="NZ_ANHY01000029.1"/>
</dbReference>
<dbReference type="Pfam" id="PF03963">
    <property type="entry name" value="FlgD"/>
    <property type="match status" value="1"/>
</dbReference>
<keyword evidence="8" id="KW-0969">Cilium</keyword>
<evidence type="ECO:0000256" key="2">
    <source>
        <dbReference type="ARBA" id="ARBA00016013"/>
    </source>
</evidence>
<dbReference type="PATRIC" id="fig|1238182.3.peg.4260"/>
<evidence type="ECO:0000256" key="3">
    <source>
        <dbReference type="ARBA" id="ARBA00022795"/>
    </source>
</evidence>
<comment type="caution">
    <text evidence="8">The sequence shown here is derived from an EMBL/GenBank/DDBJ whole genome shotgun (WGS) entry which is preliminary data.</text>
</comment>
<dbReference type="Gene3D" id="2.60.40.4070">
    <property type="match status" value="1"/>
</dbReference>
<comment type="similarity">
    <text evidence="1 5">Belongs to the FlgD family.</text>
</comment>
<evidence type="ECO:0000259" key="7">
    <source>
        <dbReference type="Pfam" id="PF13861"/>
    </source>
</evidence>
<keyword evidence="9" id="KW-1185">Reference proteome</keyword>
<dbReference type="GO" id="GO:0044781">
    <property type="term" value="P:bacterial-type flagellum organization"/>
    <property type="evidence" value="ECO:0007669"/>
    <property type="project" value="UniProtKB-UniRule"/>
</dbReference>
<feature type="domain" description="FlgD/Vpr Ig-like" evidence="6">
    <location>
        <begin position="113"/>
        <end position="182"/>
    </location>
</feature>
<evidence type="ECO:0000313" key="9">
    <source>
        <dbReference type="Proteomes" id="UP000009881"/>
    </source>
</evidence>
<evidence type="ECO:0000256" key="1">
    <source>
        <dbReference type="ARBA" id="ARBA00010577"/>
    </source>
</evidence>
<evidence type="ECO:0000256" key="5">
    <source>
        <dbReference type="RuleBase" id="RU362076"/>
    </source>
</evidence>
<dbReference type="Pfam" id="PF13861">
    <property type="entry name" value="FLgD_tudor"/>
    <property type="match status" value="1"/>
</dbReference>